<reference evidence="1" key="1">
    <citation type="submission" date="2023-07" db="EMBL/GenBank/DDBJ databases">
        <title>Black Yeasts Isolated from many extreme environments.</title>
        <authorList>
            <person name="Coleine C."/>
            <person name="Stajich J.E."/>
            <person name="Selbmann L."/>
        </authorList>
    </citation>
    <scope>NUCLEOTIDE SEQUENCE</scope>
    <source>
        <strain evidence="1">CCFEE 5714</strain>
    </source>
</reference>
<evidence type="ECO:0000313" key="2">
    <source>
        <dbReference type="Proteomes" id="UP001281147"/>
    </source>
</evidence>
<dbReference type="Proteomes" id="UP001281147">
    <property type="component" value="Unassembled WGS sequence"/>
</dbReference>
<sequence>MSLASRIKAHLPHSKDSTSNDDSTTPTTISKELNEGSASESSKRGKEILFVFDNAFGHLVAGDA</sequence>
<name>A0ACC3M9R2_9PEZI</name>
<organism evidence="1 2">
    <name type="scientific">Vermiconidia calcicola</name>
    <dbReference type="NCBI Taxonomy" id="1690605"/>
    <lineage>
        <taxon>Eukaryota</taxon>
        <taxon>Fungi</taxon>
        <taxon>Dikarya</taxon>
        <taxon>Ascomycota</taxon>
        <taxon>Pezizomycotina</taxon>
        <taxon>Dothideomycetes</taxon>
        <taxon>Dothideomycetidae</taxon>
        <taxon>Mycosphaerellales</taxon>
        <taxon>Extremaceae</taxon>
        <taxon>Vermiconidia</taxon>
    </lineage>
</organism>
<accession>A0ACC3M9R2</accession>
<evidence type="ECO:0000313" key="1">
    <source>
        <dbReference type="EMBL" id="KAK3678238.1"/>
    </source>
</evidence>
<feature type="non-terminal residue" evidence="1">
    <location>
        <position position="64"/>
    </location>
</feature>
<protein>
    <submittedName>
        <fullName evidence="1">Uncharacterized protein</fullName>
    </submittedName>
</protein>
<keyword evidence="2" id="KW-1185">Reference proteome</keyword>
<comment type="caution">
    <text evidence="1">The sequence shown here is derived from an EMBL/GenBank/DDBJ whole genome shotgun (WGS) entry which is preliminary data.</text>
</comment>
<proteinExistence type="predicted"/>
<dbReference type="EMBL" id="JAUTXU010000576">
    <property type="protein sequence ID" value="KAK3678238.1"/>
    <property type="molecule type" value="Genomic_DNA"/>
</dbReference>
<gene>
    <name evidence="1" type="ORF">LTR37_021493</name>
</gene>